<evidence type="ECO:0000313" key="2">
    <source>
        <dbReference type="Proteomes" id="UP000002941"/>
    </source>
</evidence>
<proteinExistence type="predicted"/>
<name>J0NIQ4_9ACTO</name>
<organism evidence="1 2">
    <name type="scientific">Actinomyces massiliensis F0489</name>
    <dbReference type="NCBI Taxonomy" id="1125718"/>
    <lineage>
        <taxon>Bacteria</taxon>
        <taxon>Bacillati</taxon>
        <taxon>Actinomycetota</taxon>
        <taxon>Actinomycetes</taxon>
        <taxon>Actinomycetales</taxon>
        <taxon>Actinomycetaceae</taxon>
        <taxon>Actinomyces</taxon>
    </lineage>
</organism>
<dbReference type="EMBL" id="AKFT01000107">
    <property type="protein sequence ID" value="EJF44602.1"/>
    <property type="molecule type" value="Genomic_DNA"/>
</dbReference>
<evidence type="ECO:0008006" key="3">
    <source>
        <dbReference type="Google" id="ProtNLM"/>
    </source>
</evidence>
<protein>
    <recommendedName>
        <fullName evidence="3">PQQ-like domain protein</fullName>
    </recommendedName>
</protein>
<dbReference type="AlphaFoldDB" id="J0NIQ4"/>
<gene>
    <name evidence="1" type="ORF">HMPREF1318_2285</name>
</gene>
<keyword evidence="2" id="KW-1185">Reference proteome</keyword>
<sequence>MPLSGDAERSTLHEPGSSVTYVGMSDGASSVIVALDAATAEVRWDARLTDSRPRCVPYGPELRCSTGGELVGISESDGTTTVLTAFPSDDYRVSKNQEERITYLLPPVDGRSQDYQVMWIDERDRVVILPWSPPPTPCAEASGTSFKDVDPHTGVGDHDLLAAVVVDGWMVLSAVDTGEIVDQRFGDLRERTGESGPLLSGDEACGSEWSQVDVSYPPPHRTVFSVVPLPAEKVPTSPPADEARPVLWRNGGRTRWCVTPDGEFGEWREGSMWTYDVVDLRGSRVENAFTDGIEVGEGAVAGTTMGGLSEKSDEYWVMVSGGGMVSVRKNGEGEDRHKIVWSADIGDDEWEARGGAVMTRDSDGRVTARSIDSGRRLWDLDTPGEMHWEENSGEPRGSVDSNPVLILTADSRILMYGHRG</sequence>
<comment type="caution">
    <text evidence="1">The sequence shown here is derived from an EMBL/GenBank/DDBJ whole genome shotgun (WGS) entry which is preliminary data.</text>
</comment>
<accession>J0NIQ4</accession>
<dbReference type="PATRIC" id="fig|1125718.3.peg.1364"/>
<reference evidence="1 2" key="1">
    <citation type="submission" date="2012-05" db="EMBL/GenBank/DDBJ databases">
        <authorList>
            <person name="Harkins D.M."/>
            <person name="Madupu R."/>
            <person name="Durkin A.S."/>
            <person name="Torralba M."/>
            <person name="Methe B."/>
            <person name="Sutton G.G."/>
            <person name="Nelson K.E."/>
        </authorList>
    </citation>
    <scope>NUCLEOTIDE SEQUENCE [LARGE SCALE GENOMIC DNA]</scope>
    <source>
        <strain evidence="1 2">F0489</strain>
    </source>
</reference>
<dbReference type="Proteomes" id="UP000002941">
    <property type="component" value="Unassembled WGS sequence"/>
</dbReference>
<evidence type="ECO:0000313" key="1">
    <source>
        <dbReference type="EMBL" id="EJF44602.1"/>
    </source>
</evidence>